<dbReference type="EMBL" id="HG793222">
    <property type="protein sequence ID" value="CRL31223.1"/>
    <property type="molecule type" value="Genomic_DNA"/>
</dbReference>
<reference evidence="1 2" key="1">
    <citation type="journal article" date="2014" name="Nat. Commun.">
        <title>Multiple recent horizontal transfers of a large genomic region in cheese making fungi.</title>
        <authorList>
            <person name="Cheeseman K."/>
            <person name="Ropars J."/>
            <person name="Renault P."/>
            <person name="Dupont J."/>
            <person name="Gouzy J."/>
            <person name="Branca A."/>
            <person name="Abraham A.L."/>
            <person name="Ceppi M."/>
            <person name="Conseiller E."/>
            <person name="Debuchy R."/>
            <person name="Malagnac F."/>
            <person name="Goarin A."/>
            <person name="Silar P."/>
            <person name="Lacoste S."/>
            <person name="Sallet E."/>
            <person name="Bensimon A."/>
            <person name="Giraud T."/>
            <person name="Brygoo Y."/>
        </authorList>
    </citation>
    <scope>NUCLEOTIDE SEQUENCE [LARGE SCALE GENOMIC DNA]</scope>
    <source>
        <strain evidence="2">FM 013</strain>
    </source>
</reference>
<gene>
    <name evidence="1" type="ORF">PCAMFM013_S091g000006</name>
</gene>
<protein>
    <submittedName>
        <fullName evidence="1">Str. FM013</fullName>
    </submittedName>
</protein>
<dbReference type="STRING" id="1429867.A0A0G4PYE0"/>
<proteinExistence type="predicted"/>
<evidence type="ECO:0000313" key="2">
    <source>
        <dbReference type="Proteomes" id="UP000053732"/>
    </source>
</evidence>
<name>A0A0G4PYE0_PENC3</name>
<accession>A0A0G4PYE0</accession>
<dbReference type="Proteomes" id="UP000053732">
    <property type="component" value="Unassembled WGS sequence"/>
</dbReference>
<dbReference type="AlphaFoldDB" id="A0A0G4PYE0"/>
<sequence length="206" mass="23159">MTTKLIDRFVSSERSANFMNSAPLIPVTRVECEARYLVCLSSPIPMRSQAICPFLMTTGGIDDESVSCAVCRHSNMVKEQPPCGSNSWRPMGDPHCPRLASRVFSVLELQRPRNAGGFVHSPAFWKQRPEGAMNQNTTWHEWCCIALPKRIRTKRALCELYEGTTKRCLHGLEGLFVADVPAETLVVADVPARRFVDAGPRLRRTW</sequence>
<organism evidence="1 2">
    <name type="scientific">Penicillium camemberti (strain FM 013)</name>
    <dbReference type="NCBI Taxonomy" id="1429867"/>
    <lineage>
        <taxon>Eukaryota</taxon>
        <taxon>Fungi</taxon>
        <taxon>Dikarya</taxon>
        <taxon>Ascomycota</taxon>
        <taxon>Pezizomycotina</taxon>
        <taxon>Eurotiomycetes</taxon>
        <taxon>Eurotiomycetidae</taxon>
        <taxon>Eurotiales</taxon>
        <taxon>Aspergillaceae</taxon>
        <taxon>Penicillium</taxon>
    </lineage>
</organism>
<keyword evidence="2" id="KW-1185">Reference proteome</keyword>
<evidence type="ECO:0000313" key="1">
    <source>
        <dbReference type="EMBL" id="CRL31223.1"/>
    </source>
</evidence>